<proteinExistence type="predicted"/>
<organism evidence="2 3">
    <name type="scientific">Trichloromonas acetexigens</name>
    <dbReference type="NCBI Taxonomy" id="38815"/>
    <lineage>
        <taxon>Bacteria</taxon>
        <taxon>Pseudomonadati</taxon>
        <taxon>Thermodesulfobacteriota</taxon>
        <taxon>Desulfuromonadia</taxon>
        <taxon>Desulfuromonadales</taxon>
        <taxon>Trichloromonadaceae</taxon>
        <taxon>Trichloromonas</taxon>
    </lineage>
</organism>
<dbReference type="AlphaFoldDB" id="A0A550J5I4"/>
<feature type="signal peptide" evidence="1">
    <location>
        <begin position="1"/>
        <end position="23"/>
    </location>
</feature>
<sequence>MSLRQRLPVLLLPLAISACLSSAPPPTVPAPGPETGVYGRISAAAGAPDPAATVYAYRNAASNLRGPADFAAPVDAQGDYFLDCGPGDFYLVARSRRAGGDSGPPRPGDAWALPEKNPVRVRDGERIRVDFRLHSLAQRPILGDTTLTEGTTGVTGRLLDAQGHPAGGAFVLAYRDGNRHRMPDHTSLPAREDGRFTLYLPTAGHWCLAARTQTRGQPLPGEPYGIPEGNQGCPAIPEQTLLDIGTIVLKPYRR</sequence>
<evidence type="ECO:0000313" key="2">
    <source>
        <dbReference type="EMBL" id="TRO78490.1"/>
    </source>
</evidence>
<keyword evidence="3" id="KW-1185">Reference proteome</keyword>
<dbReference type="PROSITE" id="PS51257">
    <property type="entry name" value="PROKAR_LIPOPROTEIN"/>
    <property type="match status" value="1"/>
</dbReference>
<evidence type="ECO:0000256" key="1">
    <source>
        <dbReference type="SAM" id="SignalP"/>
    </source>
</evidence>
<dbReference type="EMBL" id="VJVV01000017">
    <property type="protein sequence ID" value="TRO78490.1"/>
    <property type="molecule type" value="Genomic_DNA"/>
</dbReference>
<gene>
    <name evidence="2" type="ORF">FL622_16085</name>
</gene>
<name>A0A550J5I4_9BACT</name>
<dbReference type="Proteomes" id="UP000317155">
    <property type="component" value="Unassembled WGS sequence"/>
</dbReference>
<reference evidence="2 3" key="1">
    <citation type="submission" date="2019-07" db="EMBL/GenBank/DDBJ databases">
        <title>Insights of Desulfuromonas acetexigens electromicrobiology.</title>
        <authorList>
            <person name="Katuri K."/>
            <person name="Sapireddy V."/>
            <person name="Shaw D.R."/>
            <person name="Saikaly P."/>
        </authorList>
    </citation>
    <scope>NUCLEOTIDE SEQUENCE [LARGE SCALE GENOMIC DNA]</scope>
    <source>
        <strain evidence="2 3">2873</strain>
    </source>
</reference>
<dbReference type="OrthoDB" id="5401722at2"/>
<feature type="chain" id="PRO_5021909737" evidence="1">
    <location>
        <begin position="24"/>
        <end position="254"/>
    </location>
</feature>
<accession>A0A550J5I4</accession>
<evidence type="ECO:0000313" key="3">
    <source>
        <dbReference type="Proteomes" id="UP000317155"/>
    </source>
</evidence>
<protein>
    <submittedName>
        <fullName evidence="2">DUF4198 domain-containing protein</fullName>
    </submittedName>
</protein>
<dbReference type="RefSeq" id="WP_092054987.1">
    <property type="nucleotide sequence ID" value="NZ_FOJJ01000009.1"/>
</dbReference>
<keyword evidence="1" id="KW-0732">Signal</keyword>
<comment type="caution">
    <text evidence="2">The sequence shown here is derived from an EMBL/GenBank/DDBJ whole genome shotgun (WGS) entry which is preliminary data.</text>
</comment>